<reference evidence="2 4" key="2">
    <citation type="submission" date="2023-11" db="EMBL/GenBank/DDBJ databases">
        <title>MicrobeMod: A computational toolkit for identifying prokaryotic methylation and restriction-modification with nanopore sequencing.</title>
        <authorList>
            <person name="Crits-Christoph A."/>
            <person name="Kang S.C."/>
            <person name="Lee H."/>
            <person name="Ostrov N."/>
        </authorList>
    </citation>
    <scope>NUCLEOTIDE SEQUENCE [LARGE SCALE GENOMIC DNA]</scope>
    <source>
        <strain evidence="2 4">ATCC 23090</strain>
    </source>
</reference>
<keyword evidence="4" id="KW-1185">Reference proteome</keyword>
<dbReference type="AlphaFoldDB" id="A0A1K1SPK8"/>
<name>A0A1K1SPK8_9BACT</name>
<dbReference type="RefSeq" id="WP_072365276.1">
    <property type="nucleotide sequence ID" value="NZ_CP139972.1"/>
</dbReference>
<protein>
    <submittedName>
        <fullName evidence="1">Uncharacterized protein</fullName>
    </submittedName>
</protein>
<proteinExistence type="predicted"/>
<dbReference type="OrthoDB" id="654287at2"/>
<dbReference type="EMBL" id="CP140154">
    <property type="protein sequence ID" value="WQG89954.1"/>
    <property type="molecule type" value="Genomic_DNA"/>
</dbReference>
<evidence type="ECO:0000313" key="3">
    <source>
        <dbReference type="Proteomes" id="UP000183788"/>
    </source>
</evidence>
<accession>A0A1K1SPK8</accession>
<evidence type="ECO:0000313" key="4">
    <source>
        <dbReference type="Proteomes" id="UP001326715"/>
    </source>
</evidence>
<organism evidence="1 3">
    <name type="scientific">Chitinophaga sancti</name>
    <dbReference type="NCBI Taxonomy" id="1004"/>
    <lineage>
        <taxon>Bacteria</taxon>
        <taxon>Pseudomonadati</taxon>
        <taxon>Bacteroidota</taxon>
        <taxon>Chitinophagia</taxon>
        <taxon>Chitinophagales</taxon>
        <taxon>Chitinophagaceae</taxon>
        <taxon>Chitinophaga</taxon>
    </lineage>
</organism>
<evidence type="ECO:0000313" key="2">
    <source>
        <dbReference type="EMBL" id="WQG89954.1"/>
    </source>
</evidence>
<reference evidence="1 3" key="1">
    <citation type="submission" date="2016-11" db="EMBL/GenBank/DDBJ databases">
        <authorList>
            <person name="Jaros S."/>
            <person name="Januszkiewicz K."/>
            <person name="Wedrychowicz H."/>
        </authorList>
    </citation>
    <scope>NUCLEOTIDE SEQUENCE [LARGE SCALE GENOMIC DNA]</scope>
    <source>
        <strain evidence="1 3">DSM 784</strain>
    </source>
</reference>
<dbReference type="Proteomes" id="UP000183788">
    <property type="component" value="Unassembled WGS sequence"/>
</dbReference>
<dbReference type="STRING" id="1004.SAMN05661012_05871"/>
<dbReference type="Proteomes" id="UP001326715">
    <property type="component" value="Chromosome"/>
</dbReference>
<sequence length="201" mass="23518">MKTEFSGVLQENLLFWNMWNIAYAYDLLEKDHEGYEAHFELLREMWEYCWRAVAAKRIDKDEFNEVFGKTYPAEFNDEGEFINPRNILHETYDDMREDVLSEFCITLLVEAFSNIYDGVTSGRRYGVRAGELPIEVIHGIVASNGAAYEFVSLPIVQNELAAQTRLLQDLSQPNQYTMQDRNIFRDIAAMQSMRFIDTVRK</sequence>
<gene>
    <name evidence="1" type="ORF">SAMN05661012_05871</name>
    <name evidence="2" type="ORF">SR876_00485</name>
</gene>
<dbReference type="EMBL" id="FPIZ01000028">
    <property type="protein sequence ID" value="SFW86257.1"/>
    <property type="molecule type" value="Genomic_DNA"/>
</dbReference>
<evidence type="ECO:0000313" key="1">
    <source>
        <dbReference type="EMBL" id="SFW86257.1"/>
    </source>
</evidence>